<evidence type="ECO:0000313" key="1">
    <source>
        <dbReference type="EMBL" id="GME24244.1"/>
    </source>
</evidence>
<gene>
    <name evidence="1" type="primary">g4489</name>
    <name evidence="1" type="ORF">NpPPO83_00004489</name>
</gene>
<reference evidence="1" key="1">
    <citation type="submission" date="2024-09" db="EMBL/GenBank/DDBJ databases">
        <title>Draft Genome Sequences of Neofusicoccum parvum.</title>
        <authorList>
            <person name="Ashida A."/>
            <person name="Camagna M."/>
            <person name="Tanaka A."/>
            <person name="Takemoto D."/>
        </authorList>
    </citation>
    <scope>NUCLEOTIDE SEQUENCE</scope>
    <source>
        <strain evidence="1">PPO83</strain>
    </source>
</reference>
<evidence type="ECO:0000313" key="2">
    <source>
        <dbReference type="Proteomes" id="UP001165186"/>
    </source>
</evidence>
<organism evidence="1 2">
    <name type="scientific">Neofusicoccum parvum</name>
    <dbReference type="NCBI Taxonomy" id="310453"/>
    <lineage>
        <taxon>Eukaryota</taxon>
        <taxon>Fungi</taxon>
        <taxon>Dikarya</taxon>
        <taxon>Ascomycota</taxon>
        <taxon>Pezizomycotina</taxon>
        <taxon>Dothideomycetes</taxon>
        <taxon>Dothideomycetes incertae sedis</taxon>
        <taxon>Botryosphaeriales</taxon>
        <taxon>Botryosphaeriaceae</taxon>
        <taxon>Neofusicoccum</taxon>
    </lineage>
</organism>
<keyword evidence="2" id="KW-1185">Reference proteome</keyword>
<accession>A0ACB5RUQ3</accession>
<sequence length="368" mass="39295">MKYTKIKHYRKDEKKFTPKAKHMPKVIRKLSRGLVKVVDDRDDDDGASHAHFAHPAIKAYLLAEGLSLLSRHPAKDKKDHSAAAAAAAAAAATRAHLQLSRSCIRYLALKDIRTHLDRHEPSRLLLLHLLPLAPYALTSLPHHLRALDAANHPQPDLLALLAFPAADARILRAWHALAARLALPTRLERGMRLVHLLAACGAAGALRAALAEAEREGGGGGGREGVAAQLGARDALGRTALAVAAREGWVGCVAVVLEMGGGGEGVKVDARDVYGETPLMHAAARGWAEVVRVLVDEGRADVDARNWWGATPVWRAAAAGHADVVSVLLGKGAAHSEPYFRNSSPLAVARRMGHGDIIGMLRDAGAME</sequence>
<protein>
    <submittedName>
        <fullName evidence="1">Uncharacterized protein</fullName>
    </submittedName>
</protein>
<comment type="caution">
    <text evidence="1">The sequence shown here is derived from an EMBL/GenBank/DDBJ whole genome shotgun (WGS) entry which is preliminary data.</text>
</comment>
<proteinExistence type="predicted"/>
<dbReference type="EMBL" id="BSXG01000012">
    <property type="protein sequence ID" value="GME24244.1"/>
    <property type="molecule type" value="Genomic_DNA"/>
</dbReference>
<name>A0ACB5RUQ3_9PEZI</name>
<dbReference type="Proteomes" id="UP001165186">
    <property type="component" value="Unassembled WGS sequence"/>
</dbReference>